<comment type="caution">
    <text evidence="1">The sequence shown here is derived from an EMBL/GenBank/DDBJ whole genome shotgun (WGS) entry which is preliminary data.</text>
</comment>
<gene>
    <name evidence="1" type="ORF">I8U20_11370</name>
</gene>
<accession>A0A8I1A7M7</accession>
<evidence type="ECO:0000313" key="2">
    <source>
        <dbReference type="Proteomes" id="UP000633619"/>
    </source>
</evidence>
<name>A0A8I1A7M7_THEIN</name>
<keyword evidence="2" id="KW-1185">Reference proteome</keyword>
<protein>
    <submittedName>
        <fullName evidence="1">Uncharacterized protein</fullName>
    </submittedName>
</protein>
<dbReference type="Proteomes" id="UP000633619">
    <property type="component" value="Unassembled WGS sequence"/>
</dbReference>
<organism evidence="1 2">
    <name type="scientific">Thermoactinomyces intermedius</name>
    <dbReference type="NCBI Taxonomy" id="2024"/>
    <lineage>
        <taxon>Bacteria</taxon>
        <taxon>Bacillati</taxon>
        <taxon>Bacillota</taxon>
        <taxon>Bacilli</taxon>
        <taxon>Bacillales</taxon>
        <taxon>Thermoactinomycetaceae</taxon>
        <taxon>Thermoactinomyces</taxon>
    </lineage>
</organism>
<dbReference type="RefSeq" id="WP_181732701.1">
    <property type="nucleotide sequence ID" value="NZ_JACEIR010000010.1"/>
</dbReference>
<sequence>MILQHRKKKKKIRGWKRQIRKIEHWKQAAMALHLRELEENERVPPLHALKRRKLPLWYQQLFLEALLDVSEYWQQKLQQARKDCELQLWLFLPYMTESQIVVSTGESRPPWGMFDPDPDPKPFPGNCFPRLKARLEQLDWNLHIESDVFTKSDLKKSALASQEIKKILGKVYQQTELHLCEGKKETIYSIKVGEVWVGRFK</sequence>
<proteinExistence type="predicted"/>
<evidence type="ECO:0000313" key="1">
    <source>
        <dbReference type="EMBL" id="MBH8595928.1"/>
    </source>
</evidence>
<reference evidence="1 2" key="1">
    <citation type="submission" date="2020-12" db="EMBL/GenBank/DDBJ databases">
        <title>WGS of Thermoactinomyces spp.</title>
        <authorList>
            <person name="Cheng K."/>
        </authorList>
    </citation>
    <scope>NUCLEOTIDE SEQUENCE [LARGE SCALE GENOMIC DNA]</scope>
    <source>
        <strain evidence="2">CICC 10671\DSM 43846</strain>
    </source>
</reference>
<dbReference type="EMBL" id="JAECVW010000007">
    <property type="protein sequence ID" value="MBH8595928.1"/>
    <property type="molecule type" value="Genomic_DNA"/>
</dbReference>
<dbReference type="AlphaFoldDB" id="A0A8I1A7M7"/>